<evidence type="ECO:0000313" key="2">
    <source>
        <dbReference type="EMBL" id="NSX55182.1"/>
    </source>
</evidence>
<accession>A0ABX2IQM0</accession>
<gene>
    <name evidence="2" type="ORF">HRQ87_10245</name>
</gene>
<dbReference type="RefSeq" id="WP_174137963.1">
    <property type="nucleotide sequence ID" value="NZ_JABUFE010000005.1"/>
</dbReference>
<sequence>MNISTPLSAENGLTYLRKGHGFPLVFVHGFLGGAALWEQQLVSFSDTFDVIVPELSGYGGNTDQLSLDTIEGYADQILTFLDRLGIGRFHLVGHSMGGMIAQQMAAMAPVRIDRLVCYGTGPQGVMPNRFETIDTSKDRVRNDGAAATAHRIAATWFTEGKAAQGFPICAMMGENVSVDTALAGLTAMEGWDGRAALDQITQPTLILWGDRDRSYGWSQPEALWRGIKGSSLGVLPGCGHNAHMEKPEIFNAMIKEFLPENV</sequence>
<protein>
    <submittedName>
        <fullName evidence="2">Alpha/beta hydrolase</fullName>
    </submittedName>
</protein>
<dbReference type="Gene3D" id="3.40.50.1820">
    <property type="entry name" value="alpha/beta hydrolase"/>
    <property type="match status" value="1"/>
</dbReference>
<dbReference type="InterPro" id="IPR029058">
    <property type="entry name" value="AB_hydrolase_fold"/>
</dbReference>
<dbReference type="SUPFAM" id="SSF53474">
    <property type="entry name" value="alpha/beta-Hydrolases"/>
    <property type="match status" value="1"/>
</dbReference>
<evidence type="ECO:0000259" key="1">
    <source>
        <dbReference type="Pfam" id="PF00561"/>
    </source>
</evidence>
<reference evidence="2 3" key="1">
    <citation type="submission" date="2020-06" db="EMBL/GenBank/DDBJ databases">
        <title>Sulfitobacter algicola sp. nov., isolated from green algae.</title>
        <authorList>
            <person name="Wang C."/>
        </authorList>
    </citation>
    <scope>NUCLEOTIDE SEQUENCE [LARGE SCALE GENOMIC DNA]</scope>
    <source>
        <strain evidence="2 3">1151</strain>
    </source>
</reference>
<dbReference type="GO" id="GO:0016787">
    <property type="term" value="F:hydrolase activity"/>
    <property type="evidence" value="ECO:0007669"/>
    <property type="project" value="UniProtKB-KW"/>
</dbReference>
<dbReference type="Pfam" id="PF00561">
    <property type="entry name" value="Abhydrolase_1"/>
    <property type="match status" value="1"/>
</dbReference>
<name>A0ABX2IQM0_9RHOB</name>
<comment type="caution">
    <text evidence="2">The sequence shown here is derived from an EMBL/GenBank/DDBJ whole genome shotgun (WGS) entry which is preliminary data.</text>
</comment>
<evidence type="ECO:0000313" key="3">
    <source>
        <dbReference type="Proteomes" id="UP000777935"/>
    </source>
</evidence>
<keyword evidence="3" id="KW-1185">Reference proteome</keyword>
<proteinExistence type="predicted"/>
<keyword evidence="2" id="KW-0378">Hydrolase</keyword>
<dbReference type="PANTHER" id="PTHR43798">
    <property type="entry name" value="MONOACYLGLYCEROL LIPASE"/>
    <property type="match status" value="1"/>
</dbReference>
<organism evidence="2 3">
    <name type="scientific">Parasulfitobacter algicola</name>
    <dbReference type="NCBI Taxonomy" id="2614809"/>
    <lineage>
        <taxon>Bacteria</taxon>
        <taxon>Pseudomonadati</taxon>
        <taxon>Pseudomonadota</taxon>
        <taxon>Alphaproteobacteria</taxon>
        <taxon>Rhodobacterales</taxon>
        <taxon>Roseobacteraceae</taxon>
        <taxon>Parasulfitobacter</taxon>
    </lineage>
</organism>
<dbReference type="EMBL" id="JABUFE010000005">
    <property type="protein sequence ID" value="NSX55182.1"/>
    <property type="molecule type" value="Genomic_DNA"/>
</dbReference>
<feature type="domain" description="AB hydrolase-1" evidence="1">
    <location>
        <begin position="23"/>
        <end position="247"/>
    </location>
</feature>
<dbReference type="Proteomes" id="UP000777935">
    <property type="component" value="Unassembled WGS sequence"/>
</dbReference>
<dbReference type="InterPro" id="IPR050266">
    <property type="entry name" value="AB_hydrolase_sf"/>
</dbReference>
<dbReference type="InterPro" id="IPR000073">
    <property type="entry name" value="AB_hydrolase_1"/>
</dbReference>
<dbReference type="PRINTS" id="PR00111">
    <property type="entry name" value="ABHYDROLASE"/>
</dbReference>